<evidence type="ECO:0000313" key="1">
    <source>
        <dbReference type="EMBL" id="QPQ90391.1"/>
    </source>
</evidence>
<evidence type="ECO:0000313" key="3">
    <source>
        <dbReference type="Proteomes" id="UP000594892"/>
    </source>
</evidence>
<dbReference type="EMBL" id="CP065600">
    <property type="protein sequence ID" value="QPQ90391.1"/>
    <property type="molecule type" value="Genomic_DNA"/>
</dbReference>
<gene>
    <name evidence="1" type="ORF">I6H06_01030</name>
    <name evidence="2" type="ORF">NFI99_03780</name>
</gene>
<evidence type="ECO:0000313" key="4">
    <source>
        <dbReference type="Proteomes" id="UP001056386"/>
    </source>
</evidence>
<proteinExistence type="predicted"/>
<name>A0AAP9XXA3_BURGL</name>
<accession>A0AAP9XXA3</accession>
<organism evidence="1 3">
    <name type="scientific">Burkholderia glumae</name>
    <name type="common">Pseudomonas glumae</name>
    <dbReference type="NCBI Taxonomy" id="337"/>
    <lineage>
        <taxon>Bacteria</taxon>
        <taxon>Pseudomonadati</taxon>
        <taxon>Pseudomonadota</taxon>
        <taxon>Betaproteobacteria</taxon>
        <taxon>Burkholderiales</taxon>
        <taxon>Burkholderiaceae</taxon>
        <taxon>Burkholderia</taxon>
    </lineage>
</organism>
<evidence type="ECO:0000313" key="2">
    <source>
        <dbReference type="EMBL" id="USS43589.1"/>
    </source>
</evidence>
<dbReference type="RefSeq" id="WP_012733552.1">
    <property type="nucleotide sequence ID" value="NZ_CP021075.1"/>
</dbReference>
<protein>
    <submittedName>
        <fullName evidence="1">DUF4150 domain-containing protein</fullName>
    </submittedName>
</protein>
<dbReference type="GeneID" id="45695151"/>
<dbReference type="Proteomes" id="UP001056386">
    <property type="component" value="Chromosome 2"/>
</dbReference>
<dbReference type="EMBL" id="CP099583">
    <property type="protein sequence ID" value="USS43589.1"/>
    <property type="molecule type" value="Genomic_DNA"/>
</dbReference>
<dbReference type="Pfam" id="PF13665">
    <property type="entry name" value="Tox-PAAR-like"/>
    <property type="match status" value="1"/>
</dbReference>
<sequence length="132" mass="13931">MFATNSTSSMSMMTIPDVCKTPLLVPVPLPYPNITMSTTHIPSVFNVTICDGLAENLLTEGTISMGDEPGVLGGIVSNIFMGPDRYLMGSFKVMFGVAFAARLTSLVGMNGMPFNTVGMAMVPAQCSVLILS</sequence>
<dbReference type="Proteomes" id="UP000594892">
    <property type="component" value="Chromosome 1"/>
</dbReference>
<reference evidence="2" key="2">
    <citation type="submission" date="2022-06" db="EMBL/GenBank/DDBJ databases">
        <title>Draft genome sequence of Burkholderia glumae strain GR20004 isolated from rice panicle showing bacterial panicle blight.</title>
        <authorList>
            <person name="Choi S.Y."/>
            <person name="Lee Y.H."/>
        </authorList>
    </citation>
    <scope>NUCLEOTIDE SEQUENCE</scope>
    <source>
        <strain evidence="2">GR20004</strain>
    </source>
</reference>
<keyword evidence="4" id="KW-1185">Reference proteome</keyword>
<reference evidence="1 3" key="1">
    <citation type="submission" date="2020-12" db="EMBL/GenBank/DDBJ databases">
        <title>FDA dAtabase for Regulatory Grade micrObial Sequences (FDA-ARGOS): Supporting development and validation of Infectious Disease Dx tests.</title>
        <authorList>
            <person name="Minogue T."/>
            <person name="Wolcott M."/>
            <person name="Wasieloski L."/>
            <person name="Aguilar W."/>
            <person name="Moore D."/>
            <person name="Jaissle J."/>
            <person name="Tallon L."/>
            <person name="Sadzewicz L."/>
            <person name="Zhao X."/>
            <person name="Boylan J."/>
            <person name="Ott S."/>
            <person name="Bowen H."/>
            <person name="Vavikolanu K."/>
            <person name="Mehta A."/>
            <person name="Aluvathingal J."/>
            <person name="Nadendla S."/>
            <person name="Yan Y."/>
            <person name="Sichtig H."/>
        </authorList>
    </citation>
    <scope>NUCLEOTIDE SEQUENCE [LARGE SCALE GENOMIC DNA]</scope>
    <source>
        <strain evidence="1 3">FDAARGOS_949</strain>
    </source>
</reference>
<dbReference type="AlphaFoldDB" id="A0AAP9XXA3"/>